<sequence length="891" mass="99091">MRTRSQRDGHHAAAAAAAGAETPPSGASGGSGGDVARGGGTPRRRRRASPAAEKGKSPAKVEMESALEDKSKNVKVHAEGYDDAGMTRFGRDGSEKNSLEEEDPDAADMDWEEGIVFAAEHDECYSHELGETVTVEFTDLPSSTEKKTARRLTAEEKELAELVHRVHLLCLLARGRVIDKACNDPLIQASILSVLPQHVLRNSVDTPILKANELRSLVSWFHNTFSVISQSDDKGSFKSNLAFALQSYVGTAEEVCALSVALFRALNLTARFVANLDVACLKPDTKSMGTSNQDEPRLCTKALPSSSFVAGHNKYNNLSPVLSQNNTEGSINTTPKQVKVQGCRKSLSKKLSKCKANQRDSSASLSKDSSSSSQYPSTSSNAEVPRRKGDLEFELQLEMALLASAAKSQDNKLATQLNQSTDSLLSSTPPLKKLRKSEEASSNSSVVWSRNRAPLFWAEVFCGGEASFGRWVHVDVANDIIDGEQKVEAASAVCRKPLRYVVAFAGNGAKDVTRRYCLQWHRIVQGRVNPEWWKSVLAPLERLELAATNNTEEMELQTRALTEPLPTNQQAMHLLSLRYWPTKTIIYMPLRSGFTRTKFFTPKAQCLASVKGILFILDLTLQSRHGWLREGLQVRENELPAKVVTRPKRTFNSQSIQSNSNSNEDGLKPTMELYGKWQLEPLQLPHAVNGIVPKNERGQVDVWSEKCLPPGTVHLRLPRIFQVAKRLGIDFAPAMVGFDYRNTRCLPVFDGIVVCSEFKNTILEAYAEQEERRQAEERKQEEAQALIRWYQLLCSVVTTQRLKDSYKAPSSEHGPEGPSQDVSQQKGTRESRSSETKTRSSRLQADRPFDSPFPVHDHEHEYPEEDQSFDEETFVRTKRCPCGFSIQVEEL</sequence>
<feature type="domain" description="Rad4 beta-hairpin" evidence="8">
    <location>
        <begin position="621"/>
        <end position="685"/>
    </location>
</feature>
<feature type="region of interest" description="Disordered" evidence="7">
    <location>
        <begin position="1"/>
        <end position="106"/>
    </location>
</feature>
<dbReference type="InterPro" id="IPR038765">
    <property type="entry name" value="Papain-like_cys_pep_sf"/>
</dbReference>
<feature type="compositionally biased region" description="Acidic residues" evidence="7">
    <location>
        <begin position="862"/>
        <end position="872"/>
    </location>
</feature>
<dbReference type="SMART" id="SM01031">
    <property type="entry name" value="BHD_2"/>
    <property type="match status" value="1"/>
</dbReference>
<dbReference type="Proteomes" id="UP000006591">
    <property type="component" value="Chromosome 8"/>
</dbReference>
<feature type="compositionally biased region" description="Basic and acidic residues" evidence="7">
    <location>
        <begin position="89"/>
        <end position="99"/>
    </location>
</feature>
<dbReference type="GO" id="GO:0003697">
    <property type="term" value="F:single-stranded DNA binding"/>
    <property type="evidence" value="ECO:0007669"/>
    <property type="project" value="TreeGrafter"/>
</dbReference>
<evidence type="ECO:0000256" key="6">
    <source>
        <dbReference type="SAM" id="Coils"/>
    </source>
</evidence>
<dbReference type="Pfam" id="PF10405">
    <property type="entry name" value="BHD_3"/>
    <property type="match status" value="1"/>
</dbReference>
<reference evidence="10" key="2">
    <citation type="submission" date="2018-04" db="EMBL/GenBank/DDBJ databases">
        <title>OnivRS2 (Oryza nivara Reference Sequence Version 2).</title>
        <authorList>
            <person name="Zhang J."/>
            <person name="Kudrna D."/>
            <person name="Lee S."/>
            <person name="Talag J."/>
            <person name="Rajasekar S."/>
            <person name="Welchert J."/>
            <person name="Hsing Y.-I."/>
            <person name="Wing R.A."/>
        </authorList>
    </citation>
    <scope>NUCLEOTIDE SEQUENCE [LARGE SCALE GENOMIC DNA]</scope>
    <source>
        <strain evidence="10">SL10</strain>
    </source>
</reference>
<keyword evidence="5" id="KW-0539">Nucleus</keyword>
<evidence type="ECO:0000259" key="9">
    <source>
        <dbReference type="SMART" id="SM01032"/>
    </source>
</evidence>
<dbReference type="SMART" id="SM01032">
    <property type="entry name" value="BHD_3"/>
    <property type="match status" value="1"/>
</dbReference>
<feature type="coiled-coil region" evidence="6">
    <location>
        <begin position="759"/>
        <end position="786"/>
    </location>
</feature>
<dbReference type="Gene3D" id="3.30.70.2460">
    <property type="entry name" value="Rad4, beta-hairpin domain BHD3"/>
    <property type="match status" value="1"/>
</dbReference>
<dbReference type="Pfam" id="PF10404">
    <property type="entry name" value="BHD_2"/>
    <property type="match status" value="1"/>
</dbReference>
<dbReference type="AlphaFoldDB" id="A0A0E0IC31"/>
<dbReference type="InterPro" id="IPR004583">
    <property type="entry name" value="DNA_repair_Rad4"/>
</dbReference>
<dbReference type="STRING" id="4536.A0A0E0IC31"/>
<evidence type="ECO:0000256" key="4">
    <source>
        <dbReference type="ARBA" id="ARBA00023204"/>
    </source>
</evidence>
<feature type="region of interest" description="Disordered" evidence="7">
    <location>
        <begin position="806"/>
        <end position="872"/>
    </location>
</feature>
<keyword evidence="6" id="KW-0175">Coiled coil</keyword>
<dbReference type="Gramene" id="ONIVA08G16410.1">
    <property type="protein sequence ID" value="ONIVA08G16410.1"/>
    <property type="gene ID" value="ONIVA08G16410"/>
</dbReference>
<keyword evidence="3" id="KW-0227">DNA damage</keyword>
<accession>A0A0E0IC31</accession>
<feature type="compositionally biased region" description="Basic and acidic residues" evidence="7">
    <location>
        <begin position="1"/>
        <end position="11"/>
    </location>
</feature>
<evidence type="ECO:0000256" key="2">
    <source>
        <dbReference type="ARBA" id="ARBA00009525"/>
    </source>
</evidence>
<evidence type="ECO:0000256" key="3">
    <source>
        <dbReference type="ARBA" id="ARBA00022763"/>
    </source>
</evidence>
<feature type="compositionally biased region" description="Low complexity" evidence="7">
    <location>
        <begin position="12"/>
        <end position="26"/>
    </location>
</feature>
<feature type="compositionally biased region" description="Gly residues" evidence="7">
    <location>
        <begin position="27"/>
        <end position="41"/>
    </location>
</feature>
<dbReference type="OMA" id="CTEFKDT"/>
<evidence type="ECO:0000259" key="8">
    <source>
        <dbReference type="SMART" id="SM01031"/>
    </source>
</evidence>
<feature type="compositionally biased region" description="Basic and acidic residues" evidence="7">
    <location>
        <begin position="53"/>
        <end position="80"/>
    </location>
</feature>
<dbReference type="GO" id="GO:0005737">
    <property type="term" value="C:cytoplasm"/>
    <property type="evidence" value="ECO:0007669"/>
    <property type="project" value="TreeGrafter"/>
</dbReference>
<keyword evidence="11" id="KW-1185">Reference proteome</keyword>
<dbReference type="GO" id="GO:0000111">
    <property type="term" value="C:nucleotide-excision repair factor 2 complex"/>
    <property type="evidence" value="ECO:0007669"/>
    <property type="project" value="TreeGrafter"/>
</dbReference>
<keyword evidence="4" id="KW-0234">DNA repair</keyword>
<dbReference type="FunFam" id="3.30.70.2460:FF:000001">
    <property type="entry name" value="DNA repair protein Rad4 family"/>
    <property type="match status" value="1"/>
</dbReference>
<feature type="domain" description="Rad4 beta-hairpin" evidence="9">
    <location>
        <begin position="692"/>
        <end position="766"/>
    </location>
</feature>
<dbReference type="FunFam" id="3.90.260.10:FF:000008">
    <property type="entry name" value="DNA repair protein RAD4"/>
    <property type="match status" value="1"/>
</dbReference>
<reference evidence="10" key="1">
    <citation type="submission" date="2015-04" db="UniProtKB">
        <authorList>
            <consortium name="EnsemblPlants"/>
        </authorList>
    </citation>
    <scope>IDENTIFICATION</scope>
    <source>
        <strain evidence="10">SL10</strain>
    </source>
</reference>
<dbReference type="GO" id="GO:0003684">
    <property type="term" value="F:damaged DNA binding"/>
    <property type="evidence" value="ECO:0007669"/>
    <property type="project" value="InterPro"/>
</dbReference>
<dbReference type="Pfam" id="PF03835">
    <property type="entry name" value="Rad4"/>
    <property type="match status" value="1"/>
</dbReference>
<name>A0A0E0IC31_ORYNI</name>
<dbReference type="FunFam" id="3.90.260.10:FF:000016">
    <property type="entry name" value="DNA repair protein RAD4"/>
    <property type="match status" value="1"/>
</dbReference>
<dbReference type="HOGENOM" id="CLU_012473_0_0_1"/>
<dbReference type="SUPFAM" id="SSF54001">
    <property type="entry name" value="Cysteine proteinases"/>
    <property type="match status" value="1"/>
</dbReference>
<feature type="compositionally biased region" description="Low complexity" evidence="7">
    <location>
        <begin position="361"/>
        <end position="380"/>
    </location>
</feature>
<organism evidence="10">
    <name type="scientific">Oryza nivara</name>
    <name type="common">Indian wild rice</name>
    <name type="synonym">Oryza sativa f. spontanea</name>
    <dbReference type="NCBI Taxonomy" id="4536"/>
    <lineage>
        <taxon>Eukaryota</taxon>
        <taxon>Viridiplantae</taxon>
        <taxon>Streptophyta</taxon>
        <taxon>Embryophyta</taxon>
        <taxon>Tracheophyta</taxon>
        <taxon>Spermatophyta</taxon>
        <taxon>Magnoliopsida</taxon>
        <taxon>Liliopsida</taxon>
        <taxon>Poales</taxon>
        <taxon>Poaceae</taxon>
        <taxon>BOP clade</taxon>
        <taxon>Oryzoideae</taxon>
        <taxon>Oryzeae</taxon>
        <taxon>Oryzinae</taxon>
        <taxon>Oryza</taxon>
    </lineage>
</organism>
<proteinExistence type="inferred from homology"/>
<evidence type="ECO:0000313" key="11">
    <source>
        <dbReference type="Proteomes" id="UP000006591"/>
    </source>
</evidence>
<dbReference type="GO" id="GO:0006289">
    <property type="term" value="P:nucleotide-excision repair"/>
    <property type="evidence" value="ECO:0007669"/>
    <property type="project" value="InterPro"/>
</dbReference>
<comment type="similarity">
    <text evidence="2">Belongs to the XPC family.</text>
</comment>
<dbReference type="Gene3D" id="3.90.260.10">
    <property type="entry name" value="Transglutaminase-like"/>
    <property type="match status" value="2"/>
</dbReference>
<evidence type="ECO:0000256" key="7">
    <source>
        <dbReference type="SAM" id="MobiDB-lite"/>
    </source>
</evidence>
<dbReference type="PANTHER" id="PTHR12135">
    <property type="entry name" value="DNA REPAIR PROTEIN XP-C / RAD4"/>
    <property type="match status" value="1"/>
</dbReference>
<dbReference type="PANTHER" id="PTHR12135:SF0">
    <property type="entry name" value="DNA REPAIR PROTEIN COMPLEMENTING XP-C CELLS"/>
    <property type="match status" value="1"/>
</dbReference>
<dbReference type="GO" id="GO:0071942">
    <property type="term" value="C:XPC complex"/>
    <property type="evidence" value="ECO:0007669"/>
    <property type="project" value="TreeGrafter"/>
</dbReference>
<evidence type="ECO:0000256" key="5">
    <source>
        <dbReference type="ARBA" id="ARBA00023242"/>
    </source>
</evidence>
<comment type="subcellular location">
    <subcellularLocation>
        <location evidence="1">Nucleus</location>
    </subcellularLocation>
</comment>
<evidence type="ECO:0008006" key="12">
    <source>
        <dbReference type="Google" id="ProtNLM"/>
    </source>
</evidence>
<evidence type="ECO:0000313" key="10">
    <source>
        <dbReference type="EnsemblPlants" id="ONIVA08G16410.1"/>
    </source>
</evidence>
<dbReference type="InterPro" id="IPR036985">
    <property type="entry name" value="Transglutaminase-like_sf"/>
</dbReference>
<dbReference type="InterPro" id="IPR042488">
    <property type="entry name" value="Rad4_BHD3_sf"/>
</dbReference>
<protein>
    <recommendedName>
        <fullName evidence="12">Rad4 beta-hairpin domain-containing protein</fullName>
    </recommendedName>
</protein>
<dbReference type="InterPro" id="IPR018325">
    <property type="entry name" value="Rad4/PNGase_transGLS-fold"/>
</dbReference>
<dbReference type="InterPro" id="IPR018328">
    <property type="entry name" value="Rad4_beta-hairpin_dom3"/>
</dbReference>
<feature type="compositionally biased region" description="Basic and acidic residues" evidence="7">
    <location>
        <begin position="827"/>
        <end position="861"/>
    </location>
</feature>
<dbReference type="eggNOG" id="KOG2179">
    <property type="taxonomic scope" value="Eukaryota"/>
</dbReference>
<dbReference type="InterPro" id="IPR018327">
    <property type="entry name" value="BHD_2"/>
</dbReference>
<dbReference type="GO" id="GO:0006298">
    <property type="term" value="P:mismatch repair"/>
    <property type="evidence" value="ECO:0007669"/>
    <property type="project" value="TreeGrafter"/>
</dbReference>
<dbReference type="EnsemblPlants" id="ONIVA08G16410.1">
    <property type="protein sequence ID" value="ONIVA08G16410.1"/>
    <property type="gene ID" value="ONIVA08G16410"/>
</dbReference>
<evidence type="ECO:0000256" key="1">
    <source>
        <dbReference type="ARBA" id="ARBA00004123"/>
    </source>
</evidence>
<feature type="region of interest" description="Disordered" evidence="7">
    <location>
        <begin position="351"/>
        <end position="387"/>
    </location>
</feature>